<dbReference type="SUPFAM" id="SSF56112">
    <property type="entry name" value="Protein kinase-like (PK-like)"/>
    <property type="match status" value="1"/>
</dbReference>
<reference evidence="2" key="1">
    <citation type="submission" date="2019-11" db="EMBL/GenBank/DDBJ databases">
        <title>Isolation and characterization of two novel species in the genus Thiomicrorhabdus.</title>
        <authorList>
            <person name="Mochizuki J."/>
            <person name="Kojima H."/>
            <person name="Fukui M."/>
        </authorList>
    </citation>
    <scope>NUCLEOTIDE SEQUENCE [LARGE SCALE GENOMIC DNA]</scope>
    <source>
        <strain evidence="2">AkT22</strain>
    </source>
</reference>
<evidence type="ECO:0000313" key="2">
    <source>
        <dbReference type="Proteomes" id="UP000501466"/>
    </source>
</evidence>
<keyword evidence="2" id="KW-1185">Reference proteome</keyword>
<dbReference type="AlphaFoldDB" id="A0A6F8PLM4"/>
<dbReference type="Proteomes" id="UP000501466">
    <property type="component" value="Chromosome"/>
</dbReference>
<name>A0A6F8PLM4_9GAMM</name>
<dbReference type="RefSeq" id="WP_173290831.1">
    <property type="nucleotide sequence ID" value="NZ_AP021888.1"/>
</dbReference>
<evidence type="ECO:0000313" key="1">
    <source>
        <dbReference type="EMBL" id="BBP42986.1"/>
    </source>
</evidence>
<sequence length="296" mass="33411">MDMTKVSSLTDNQAAGILPMAVQNYLGEVKSIEKLPNLFEDSTHAIWRLQTQDHCYALKKCPAHLHEIKTAVFWRGVRHLWGLDLPNQLGDFAEVYAFLSTYSGLQVPPLIMAQSSDGIHEGWLLNRWMPGLEIKAASPKLIAQLANHLASLHSQTQPYFGSLMGEQFPLSTFGNKVLETLELIASTQSSSLKLTNDEVKSLQNWCPQVSVPVMLDLRWDQFLQSQQGDLTTLVDCDAFVWAPRELVLIQVYKLILAEDMKYFNPVYFQETLETDFIEAPLGTALLKLFESMNCFG</sequence>
<accession>A0A6F8PLM4</accession>
<evidence type="ECO:0008006" key="3">
    <source>
        <dbReference type="Google" id="ProtNLM"/>
    </source>
</evidence>
<organism evidence="1 2">
    <name type="scientific">Thiosulfativibrio zosterae</name>
    <dbReference type="NCBI Taxonomy" id="2675053"/>
    <lineage>
        <taxon>Bacteria</taxon>
        <taxon>Pseudomonadati</taxon>
        <taxon>Pseudomonadota</taxon>
        <taxon>Gammaproteobacteria</taxon>
        <taxon>Thiotrichales</taxon>
        <taxon>Piscirickettsiaceae</taxon>
        <taxon>Thiosulfativibrio</taxon>
    </lineage>
</organism>
<gene>
    <name evidence="1" type="ORF">THMIRHAT_07320</name>
</gene>
<dbReference type="EMBL" id="AP021888">
    <property type="protein sequence ID" value="BBP42986.1"/>
    <property type="molecule type" value="Genomic_DNA"/>
</dbReference>
<dbReference type="KEGG" id="tzo:THMIRHAT_07320"/>
<protein>
    <recommendedName>
        <fullName evidence="3">Aminoglycoside phosphotransferase domain-containing protein</fullName>
    </recommendedName>
</protein>
<dbReference type="InterPro" id="IPR011009">
    <property type="entry name" value="Kinase-like_dom_sf"/>
</dbReference>
<proteinExistence type="predicted"/>